<dbReference type="InterPro" id="IPR000577">
    <property type="entry name" value="Carb_kinase_FGGY"/>
</dbReference>
<dbReference type="InterPro" id="IPR018484">
    <property type="entry name" value="FGGY_N"/>
</dbReference>
<dbReference type="Pfam" id="PF02782">
    <property type="entry name" value="FGGY_C"/>
    <property type="match status" value="1"/>
</dbReference>
<evidence type="ECO:0000313" key="17">
    <source>
        <dbReference type="EMBL" id="RWS21809.1"/>
    </source>
</evidence>
<evidence type="ECO:0000313" key="18">
    <source>
        <dbReference type="Proteomes" id="UP000288716"/>
    </source>
</evidence>
<dbReference type="GO" id="GO:0005739">
    <property type="term" value="C:mitochondrion"/>
    <property type="evidence" value="ECO:0007669"/>
    <property type="project" value="TreeGrafter"/>
</dbReference>
<evidence type="ECO:0000259" key="15">
    <source>
        <dbReference type="Pfam" id="PF00370"/>
    </source>
</evidence>
<dbReference type="Gene3D" id="3.30.420.40">
    <property type="match status" value="2"/>
</dbReference>
<dbReference type="EMBL" id="NCKV01010745">
    <property type="protein sequence ID" value="RWS21809.1"/>
    <property type="molecule type" value="Genomic_DNA"/>
</dbReference>
<keyword evidence="6 14" id="KW-0808">Transferase</keyword>
<dbReference type="Proteomes" id="UP000288716">
    <property type="component" value="Unassembled WGS sequence"/>
</dbReference>
<name>A0A443S2Q4_9ACAR</name>
<dbReference type="InterPro" id="IPR037444">
    <property type="entry name" value="GK5"/>
</dbReference>
<accession>A0A443S2Q4</accession>
<proteinExistence type="inferred from homology"/>
<dbReference type="EC" id="2.7.1.30" evidence="4"/>
<feature type="non-terminal residue" evidence="17">
    <location>
        <position position="1"/>
    </location>
</feature>
<keyword evidence="8 14" id="KW-0418">Kinase</keyword>
<dbReference type="VEuPathDB" id="VectorBase:LDEU010231"/>
<evidence type="ECO:0000259" key="16">
    <source>
        <dbReference type="Pfam" id="PF02782"/>
    </source>
</evidence>
<dbReference type="SUPFAM" id="SSF53067">
    <property type="entry name" value="Actin-like ATPase domain"/>
    <property type="match status" value="2"/>
</dbReference>
<feature type="domain" description="Carbohydrate kinase FGGY C-terminal" evidence="16">
    <location>
        <begin position="196"/>
        <end position="384"/>
    </location>
</feature>
<dbReference type="InterPro" id="IPR043129">
    <property type="entry name" value="ATPase_NBD"/>
</dbReference>
<keyword evidence="10" id="KW-0067">ATP-binding</keyword>
<evidence type="ECO:0000256" key="8">
    <source>
        <dbReference type="ARBA" id="ARBA00022777"/>
    </source>
</evidence>
<evidence type="ECO:0000256" key="7">
    <source>
        <dbReference type="ARBA" id="ARBA00022741"/>
    </source>
</evidence>
<dbReference type="OrthoDB" id="6278781at2759"/>
<feature type="domain" description="Carbohydrate kinase FGGY N-terminal" evidence="15">
    <location>
        <begin position="2"/>
        <end position="186"/>
    </location>
</feature>
<evidence type="ECO:0000256" key="2">
    <source>
        <dbReference type="ARBA" id="ARBA00005190"/>
    </source>
</evidence>
<dbReference type="STRING" id="299467.A0A443S2Q4"/>
<evidence type="ECO:0000256" key="10">
    <source>
        <dbReference type="ARBA" id="ARBA00022840"/>
    </source>
</evidence>
<comment type="subcellular location">
    <subcellularLocation>
        <location evidence="1">Cytoplasm</location>
    </subcellularLocation>
</comment>
<evidence type="ECO:0000256" key="13">
    <source>
        <dbReference type="ARBA" id="ARBA00047192"/>
    </source>
</evidence>
<dbReference type="CDD" id="cd07793">
    <property type="entry name" value="ASKHA_NBD_FGGY_GK5-like"/>
    <property type="match status" value="1"/>
</dbReference>
<dbReference type="InterPro" id="IPR018483">
    <property type="entry name" value="Carb_kinase_FGGY_CS"/>
</dbReference>
<dbReference type="GO" id="GO:0004370">
    <property type="term" value="F:glycerol kinase activity"/>
    <property type="evidence" value="ECO:0007669"/>
    <property type="project" value="UniProtKB-EC"/>
</dbReference>
<evidence type="ECO:0000256" key="9">
    <source>
        <dbReference type="ARBA" id="ARBA00022798"/>
    </source>
</evidence>
<dbReference type="PANTHER" id="PTHR10196">
    <property type="entry name" value="SUGAR KINASE"/>
    <property type="match status" value="1"/>
</dbReference>
<protein>
    <recommendedName>
        <fullName evidence="13">Glycerol kinase 5</fullName>
        <ecNumber evidence="4">2.7.1.30</ecNumber>
    </recommendedName>
    <alternativeName>
        <fullName evidence="11">ATP:glycerol 3-phosphotransferase 5</fullName>
    </alternativeName>
</protein>
<reference evidence="17 18" key="1">
    <citation type="journal article" date="2018" name="Gigascience">
        <title>Genomes of trombidid mites reveal novel predicted allergens and laterally-transferred genes associated with secondary metabolism.</title>
        <authorList>
            <person name="Dong X."/>
            <person name="Chaisiri K."/>
            <person name="Xia D."/>
            <person name="Armstrong S.D."/>
            <person name="Fang Y."/>
            <person name="Donnelly M.J."/>
            <person name="Kadowaki T."/>
            <person name="McGarry J.W."/>
            <person name="Darby A.C."/>
            <person name="Makepeace B.L."/>
        </authorList>
    </citation>
    <scope>NUCLEOTIDE SEQUENCE [LARGE SCALE GENOMIC DNA]</scope>
    <source>
        <strain evidence="17">UoL-UT</strain>
    </source>
</reference>
<comment type="function">
    <text evidence="12">Skin-specific kinase that plays a key role in glycerol metabolism, catalyzing its phosphorylation to produce sn-glycerol 3-phosphate. Involved in skin-specific regulation of sterol regulatory element-binding protein (SREBP) processing and lipid biosynthesis.</text>
</comment>
<dbReference type="GO" id="GO:0046167">
    <property type="term" value="P:glycerol-3-phosphate biosynthetic process"/>
    <property type="evidence" value="ECO:0007669"/>
    <property type="project" value="TreeGrafter"/>
</dbReference>
<evidence type="ECO:0000256" key="4">
    <source>
        <dbReference type="ARBA" id="ARBA00012099"/>
    </source>
</evidence>
<evidence type="ECO:0000256" key="3">
    <source>
        <dbReference type="ARBA" id="ARBA00009156"/>
    </source>
</evidence>
<comment type="pathway">
    <text evidence="2">Polyol metabolism; glycerol degradation via glycerol kinase pathway; sn-glycerol 3-phosphate from glycerol: step 1/1.</text>
</comment>
<comment type="caution">
    <text evidence="17">The sequence shown here is derived from an EMBL/GenBank/DDBJ whole genome shotgun (WGS) entry which is preliminary data.</text>
</comment>
<keyword evidence="5" id="KW-0963">Cytoplasm</keyword>
<evidence type="ECO:0000256" key="5">
    <source>
        <dbReference type="ARBA" id="ARBA00022490"/>
    </source>
</evidence>
<sequence length="436" mass="48917">LRNTFVLWDKSTGKCLHNFITWKDSRCKQLCDEWNDSFRLKCLQTVSKLIYYVTRHKRYLSASLLKFVTGMVAMRLLWILNKYKHVREAAVNGKVLYGTVDTWLVWKFTAGKVHATDASNACVSGLFDPFQLQWSSLVLSMLNIPESMFPEILPTNGDYGSTFSSLFGVSIPIRAVVGDQQAAMFGECCFNVGDVKCTLGTGSFMNINTGEEPHTSFKGLYPIVGWKLCSGELVYLAEGSAFDTGTTITWAQKLGLFKDPFESSDVAKSVEDTGGVYFVPAFSGLQAPINDPTAVSSFIGISQSTQTAHLVRAILESLAFRVKQIYESMLQESKLRVSHFRVNGGVSKNDFVLQLIADLTANEVQRSSTNEMSCLGAAYLAGLASGFWKDSEELMILQKTQQVFKPENNWDSKYKDVVMQWERAVFRCLQWYNQKL</sequence>
<evidence type="ECO:0000256" key="12">
    <source>
        <dbReference type="ARBA" id="ARBA00045165"/>
    </source>
</evidence>
<organism evidence="17 18">
    <name type="scientific">Leptotrombidium deliense</name>
    <dbReference type="NCBI Taxonomy" id="299467"/>
    <lineage>
        <taxon>Eukaryota</taxon>
        <taxon>Metazoa</taxon>
        <taxon>Ecdysozoa</taxon>
        <taxon>Arthropoda</taxon>
        <taxon>Chelicerata</taxon>
        <taxon>Arachnida</taxon>
        <taxon>Acari</taxon>
        <taxon>Acariformes</taxon>
        <taxon>Trombidiformes</taxon>
        <taxon>Prostigmata</taxon>
        <taxon>Anystina</taxon>
        <taxon>Parasitengona</taxon>
        <taxon>Trombiculoidea</taxon>
        <taxon>Trombiculidae</taxon>
        <taxon>Leptotrombidium</taxon>
    </lineage>
</organism>
<dbReference type="UniPathway" id="UPA00618">
    <property type="reaction ID" value="UER00672"/>
</dbReference>
<dbReference type="GO" id="GO:0006641">
    <property type="term" value="P:triglyceride metabolic process"/>
    <property type="evidence" value="ECO:0007669"/>
    <property type="project" value="TreeGrafter"/>
</dbReference>
<comment type="similarity">
    <text evidence="3 14">Belongs to the FGGY kinase family.</text>
</comment>
<dbReference type="AlphaFoldDB" id="A0A443S2Q4"/>
<gene>
    <name evidence="17" type="ORF">B4U80_03805</name>
</gene>
<evidence type="ECO:0000256" key="11">
    <source>
        <dbReference type="ARBA" id="ARBA00033026"/>
    </source>
</evidence>
<evidence type="ECO:0000256" key="1">
    <source>
        <dbReference type="ARBA" id="ARBA00004496"/>
    </source>
</evidence>
<keyword evidence="7" id="KW-0547">Nucleotide-binding</keyword>
<evidence type="ECO:0000256" key="6">
    <source>
        <dbReference type="ARBA" id="ARBA00022679"/>
    </source>
</evidence>
<keyword evidence="18" id="KW-1185">Reference proteome</keyword>
<dbReference type="PIRSF" id="PIRSF000538">
    <property type="entry name" value="GlpK"/>
    <property type="match status" value="1"/>
</dbReference>
<dbReference type="GO" id="GO:0005524">
    <property type="term" value="F:ATP binding"/>
    <property type="evidence" value="ECO:0007669"/>
    <property type="project" value="UniProtKB-KW"/>
</dbReference>
<dbReference type="InterPro" id="IPR018485">
    <property type="entry name" value="FGGY_C"/>
</dbReference>
<dbReference type="PROSITE" id="PS00445">
    <property type="entry name" value="FGGY_KINASES_2"/>
    <property type="match status" value="1"/>
</dbReference>
<evidence type="ECO:0000256" key="14">
    <source>
        <dbReference type="RuleBase" id="RU003733"/>
    </source>
</evidence>
<dbReference type="GO" id="GO:0019563">
    <property type="term" value="P:glycerol catabolic process"/>
    <property type="evidence" value="ECO:0007669"/>
    <property type="project" value="UniProtKB-UniPathway"/>
</dbReference>
<dbReference type="FunFam" id="3.30.420.40:FF:000104">
    <property type="entry name" value="putative glycerol kinase 5"/>
    <property type="match status" value="1"/>
</dbReference>
<dbReference type="FunFam" id="3.30.420.40:FF:000102">
    <property type="entry name" value="Putative glycerol kinase 5"/>
    <property type="match status" value="1"/>
</dbReference>
<dbReference type="PANTHER" id="PTHR10196:SF68">
    <property type="entry name" value="GLYCEROL KINASE 5-RELATED"/>
    <property type="match status" value="1"/>
</dbReference>
<dbReference type="Pfam" id="PF00370">
    <property type="entry name" value="FGGY_N"/>
    <property type="match status" value="1"/>
</dbReference>
<keyword evidence="9" id="KW-0319">Glycerol metabolism</keyword>